<comment type="similarity">
    <text evidence="2">Belongs to the NAD(P)-dependent epimerase/dehydratase family. Dihydroflavonol-4-reductase subfamily.</text>
</comment>
<evidence type="ECO:0000313" key="5">
    <source>
        <dbReference type="Proteomes" id="UP001174997"/>
    </source>
</evidence>
<evidence type="ECO:0000256" key="1">
    <source>
        <dbReference type="ARBA" id="ARBA00023002"/>
    </source>
</evidence>
<dbReference type="SUPFAM" id="SSF51735">
    <property type="entry name" value="NAD(P)-binding Rossmann-fold domains"/>
    <property type="match status" value="1"/>
</dbReference>
<dbReference type="PANTHER" id="PTHR10366:SF564">
    <property type="entry name" value="STEROL-4-ALPHA-CARBOXYLATE 3-DEHYDROGENASE, DECARBOXYLATING"/>
    <property type="match status" value="1"/>
</dbReference>
<proteinExistence type="inferred from homology"/>
<evidence type="ECO:0000259" key="3">
    <source>
        <dbReference type="Pfam" id="PF01370"/>
    </source>
</evidence>
<dbReference type="InterPro" id="IPR001509">
    <property type="entry name" value="Epimerase_deHydtase"/>
</dbReference>
<dbReference type="Proteomes" id="UP001174997">
    <property type="component" value="Unassembled WGS sequence"/>
</dbReference>
<comment type="caution">
    <text evidence="4">The sequence shown here is derived from an EMBL/GenBank/DDBJ whole genome shotgun (WGS) entry which is preliminary data.</text>
</comment>
<gene>
    <name evidence="4" type="ORF">QBC41DRAFT_320228</name>
</gene>
<dbReference type="PANTHER" id="PTHR10366">
    <property type="entry name" value="NAD DEPENDENT EPIMERASE/DEHYDRATASE"/>
    <property type="match status" value="1"/>
</dbReference>
<dbReference type="InterPro" id="IPR050425">
    <property type="entry name" value="NAD(P)_dehydrat-like"/>
</dbReference>
<keyword evidence="5" id="KW-1185">Reference proteome</keyword>
<organism evidence="4 5">
    <name type="scientific">Cercophora samala</name>
    <dbReference type="NCBI Taxonomy" id="330535"/>
    <lineage>
        <taxon>Eukaryota</taxon>
        <taxon>Fungi</taxon>
        <taxon>Dikarya</taxon>
        <taxon>Ascomycota</taxon>
        <taxon>Pezizomycotina</taxon>
        <taxon>Sordariomycetes</taxon>
        <taxon>Sordariomycetidae</taxon>
        <taxon>Sordariales</taxon>
        <taxon>Lasiosphaeriaceae</taxon>
        <taxon>Cercophora</taxon>
    </lineage>
</organism>
<name>A0AA40DAC5_9PEZI</name>
<keyword evidence="1" id="KW-0560">Oxidoreductase</keyword>
<dbReference type="EMBL" id="JAULSY010000045">
    <property type="protein sequence ID" value="KAK0669258.1"/>
    <property type="molecule type" value="Genomic_DNA"/>
</dbReference>
<reference evidence="4" key="1">
    <citation type="submission" date="2023-06" db="EMBL/GenBank/DDBJ databases">
        <title>Genome-scale phylogeny and comparative genomics of the fungal order Sordariales.</title>
        <authorList>
            <consortium name="Lawrence Berkeley National Laboratory"/>
            <person name="Hensen N."/>
            <person name="Bonometti L."/>
            <person name="Westerberg I."/>
            <person name="Brannstrom I.O."/>
            <person name="Guillou S."/>
            <person name="Cros-Aarteil S."/>
            <person name="Calhoun S."/>
            <person name="Haridas S."/>
            <person name="Kuo A."/>
            <person name="Mondo S."/>
            <person name="Pangilinan J."/>
            <person name="Riley R."/>
            <person name="Labutti K."/>
            <person name="Andreopoulos B."/>
            <person name="Lipzen A."/>
            <person name="Chen C."/>
            <person name="Yanf M."/>
            <person name="Daum C."/>
            <person name="Ng V."/>
            <person name="Clum A."/>
            <person name="Steindorff A."/>
            <person name="Ohm R."/>
            <person name="Martin F."/>
            <person name="Silar P."/>
            <person name="Natvig D."/>
            <person name="Lalanne C."/>
            <person name="Gautier V."/>
            <person name="Ament-Velasquez S.L."/>
            <person name="Kruys A."/>
            <person name="Hutchinson M.I."/>
            <person name="Powell A.J."/>
            <person name="Barry K."/>
            <person name="Miller A.N."/>
            <person name="Grigoriev I.V."/>
            <person name="Debuchy R."/>
            <person name="Gladieux P."/>
            <person name="Thoren M.H."/>
            <person name="Johannesson H."/>
        </authorList>
    </citation>
    <scope>NUCLEOTIDE SEQUENCE</scope>
    <source>
        <strain evidence="4">CBS 307.81</strain>
    </source>
</reference>
<dbReference type="InterPro" id="IPR036291">
    <property type="entry name" value="NAD(P)-bd_dom_sf"/>
</dbReference>
<feature type="domain" description="NAD-dependent epimerase/dehydratase" evidence="3">
    <location>
        <begin position="4"/>
        <end position="264"/>
    </location>
</feature>
<evidence type="ECO:0000313" key="4">
    <source>
        <dbReference type="EMBL" id="KAK0669258.1"/>
    </source>
</evidence>
<dbReference type="GO" id="GO:0016616">
    <property type="term" value="F:oxidoreductase activity, acting on the CH-OH group of donors, NAD or NADP as acceptor"/>
    <property type="evidence" value="ECO:0007669"/>
    <property type="project" value="TreeGrafter"/>
</dbReference>
<dbReference type="AlphaFoldDB" id="A0AA40DAC5"/>
<accession>A0AA40DAC5</accession>
<evidence type="ECO:0000256" key="2">
    <source>
        <dbReference type="ARBA" id="ARBA00023445"/>
    </source>
</evidence>
<dbReference type="Gene3D" id="3.40.50.720">
    <property type="entry name" value="NAD(P)-binding Rossmann-like Domain"/>
    <property type="match status" value="1"/>
</dbReference>
<protein>
    <submittedName>
        <fullName evidence="4">Oxidoreductase</fullName>
    </submittedName>
</protein>
<dbReference type="Pfam" id="PF01370">
    <property type="entry name" value="Epimerase"/>
    <property type="match status" value="1"/>
</dbReference>
<sequence>MAKVLITGINGYIAAHTAARFLQAGFSVRGTVRNKTSANVESLLRALSTSQQRGGGEVEIVEVPDITVEGAFDNAVQGVQAIAHLASPVSMADGDPALMMKAAVDGTTSLLASAVGSPGKIKSFVFMSSISAVYSPSPARGPHHVFTSSDWNQEAESKVEELGDKTPGYITYQASKTAAEKALWKIVDGEKDPRWGAVNVTTFCPSPVLGPPLFMPSPLSGLSMRVKDIWDMMHGGEIPGPGVIKGTFVDVRDVAEVVVKTVANDLALEKGGEKKRDRLLLVAQDNVSPGQMAQVLREEFGGSLKGAVREAPEGKVEEIVKDRVALKKFDSEPAREVLGRDWTMFRDSVMDSAGFFMEFEKTEVKN</sequence>